<dbReference type="HAMAP" id="MF_00532_B">
    <property type="entry name" value="Ribosomal_uS9_B"/>
    <property type="match status" value="1"/>
</dbReference>
<dbReference type="PANTHER" id="PTHR21569:SF1">
    <property type="entry name" value="SMALL RIBOSOMAL SUBUNIT PROTEIN US9M"/>
    <property type="match status" value="1"/>
</dbReference>
<evidence type="ECO:0000256" key="4">
    <source>
        <dbReference type="ARBA" id="ARBA00035259"/>
    </source>
</evidence>
<dbReference type="SUPFAM" id="SSF54211">
    <property type="entry name" value="Ribosomal protein S5 domain 2-like"/>
    <property type="match status" value="1"/>
</dbReference>
<evidence type="ECO:0000256" key="5">
    <source>
        <dbReference type="HAMAP-Rule" id="MF_00532"/>
    </source>
</evidence>
<evidence type="ECO:0000256" key="3">
    <source>
        <dbReference type="ARBA" id="ARBA00023274"/>
    </source>
</evidence>
<dbReference type="GO" id="GO:0003735">
    <property type="term" value="F:structural constituent of ribosome"/>
    <property type="evidence" value="ECO:0007669"/>
    <property type="project" value="InterPro"/>
</dbReference>
<proteinExistence type="inferred from homology"/>
<comment type="caution">
    <text evidence="7">The sequence shown here is derived from an EMBL/GenBank/DDBJ whole genome shotgun (WGS) entry which is preliminary data.</text>
</comment>
<dbReference type="PANTHER" id="PTHR21569">
    <property type="entry name" value="RIBOSOMAL PROTEIN S9"/>
    <property type="match status" value="1"/>
</dbReference>
<gene>
    <name evidence="5 7" type="primary">rpsI</name>
    <name evidence="7" type="ORF">KI809_18605</name>
</gene>
<evidence type="ECO:0000256" key="2">
    <source>
        <dbReference type="ARBA" id="ARBA00022980"/>
    </source>
</evidence>
<evidence type="ECO:0000256" key="6">
    <source>
        <dbReference type="RuleBase" id="RU003815"/>
    </source>
</evidence>
<dbReference type="RefSeq" id="WP_214173098.1">
    <property type="nucleotide sequence ID" value="NZ_JAHCVJ010000010.1"/>
</dbReference>
<keyword evidence="3 5" id="KW-0687">Ribonucleoprotein</keyword>
<dbReference type="GO" id="GO:0022627">
    <property type="term" value="C:cytosolic small ribosomal subunit"/>
    <property type="evidence" value="ECO:0007669"/>
    <property type="project" value="TreeGrafter"/>
</dbReference>
<reference evidence="7 8" key="1">
    <citation type="submission" date="2021-05" db="EMBL/GenBank/DDBJ databases">
        <title>The draft genome of Geobacter pelophilus DSM 12255.</title>
        <authorList>
            <person name="Xu Z."/>
            <person name="Masuda Y."/>
            <person name="Itoh H."/>
            <person name="Senoo K."/>
        </authorList>
    </citation>
    <scope>NUCLEOTIDE SEQUENCE [LARGE SCALE GENOMIC DNA]</scope>
    <source>
        <strain evidence="7 8">DSM 12255</strain>
    </source>
</reference>
<organism evidence="7 8">
    <name type="scientific">Geoanaerobacter pelophilus</name>
    <dbReference type="NCBI Taxonomy" id="60036"/>
    <lineage>
        <taxon>Bacteria</taxon>
        <taxon>Pseudomonadati</taxon>
        <taxon>Thermodesulfobacteriota</taxon>
        <taxon>Desulfuromonadia</taxon>
        <taxon>Geobacterales</taxon>
        <taxon>Geobacteraceae</taxon>
        <taxon>Geoanaerobacter</taxon>
    </lineage>
</organism>
<dbReference type="PROSITE" id="PS00360">
    <property type="entry name" value="RIBOSOMAL_S9"/>
    <property type="match status" value="1"/>
</dbReference>
<dbReference type="InterPro" id="IPR023035">
    <property type="entry name" value="Ribosomal_uS9_bac/plastid"/>
</dbReference>
<dbReference type="InterPro" id="IPR020574">
    <property type="entry name" value="Ribosomal_uS9_CS"/>
</dbReference>
<dbReference type="InterPro" id="IPR014721">
    <property type="entry name" value="Ribsml_uS5_D2-typ_fold_subgr"/>
</dbReference>
<dbReference type="GO" id="GO:0006412">
    <property type="term" value="P:translation"/>
    <property type="evidence" value="ECO:0007669"/>
    <property type="project" value="UniProtKB-UniRule"/>
</dbReference>
<dbReference type="EMBL" id="JAHCVJ010000010">
    <property type="protein sequence ID" value="MBT0666327.1"/>
    <property type="molecule type" value="Genomic_DNA"/>
</dbReference>
<dbReference type="FunFam" id="3.30.230.10:FF:000001">
    <property type="entry name" value="30S ribosomal protein S9"/>
    <property type="match status" value="1"/>
</dbReference>
<evidence type="ECO:0000256" key="1">
    <source>
        <dbReference type="ARBA" id="ARBA00005251"/>
    </source>
</evidence>
<comment type="similarity">
    <text evidence="1 5 6">Belongs to the universal ribosomal protein uS9 family.</text>
</comment>
<keyword evidence="2 5" id="KW-0689">Ribosomal protein</keyword>
<sequence length="130" mass="14157">MAANTYYGTGKRKSSIARVWMKPGTGAITVNSKSLDDYFGRETSKMIVRQPLELVEKVGIFDINVTVSGGGDSGQAGAIKHGITKALLEADAELRGTLKKAGFITRDARVKERKKYGKKAARASFQFSKR</sequence>
<dbReference type="InterPro" id="IPR000754">
    <property type="entry name" value="Ribosomal_uS9"/>
</dbReference>
<dbReference type="Pfam" id="PF00380">
    <property type="entry name" value="Ribosomal_S9"/>
    <property type="match status" value="1"/>
</dbReference>
<name>A0AAW4L9V9_9BACT</name>
<keyword evidence="8" id="KW-1185">Reference proteome</keyword>
<evidence type="ECO:0000313" key="8">
    <source>
        <dbReference type="Proteomes" id="UP000811899"/>
    </source>
</evidence>
<evidence type="ECO:0000313" key="7">
    <source>
        <dbReference type="EMBL" id="MBT0666327.1"/>
    </source>
</evidence>
<dbReference type="AlphaFoldDB" id="A0AAW4L9V9"/>
<dbReference type="GO" id="GO:0003723">
    <property type="term" value="F:RNA binding"/>
    <property type="evidence" value="ECO:0007669"/>
    <property type="project" value="TreeGrafter"/>
</dbReference>
<protein>
    <recommendedName>
        <fullName evidence="4 5">Small ribosomal subunit protein uS9</fullName>
    </recommendedName>
</protein>
<dbReference type="InterPro" id="IPR020568">
    <property type="entry name" value="Ribosomal_Su5_D2-typ_SF"/>
</dbReference>
<accession>A0AAW4L9V9</accession>
<dbReference type="Gene3D" id="3.30.230.10">
    <property type="match status" value="1"/>
</dbReference>
<dbReference type="NCBIfam" id="NF001099">
    <property type="entry name" value="PRK00132.1"/>
    <property type="match status" value="1"/>
</dbReference>
<dbReference type="Proteomes" id="UP000811899">
    <property type="component" value="Unassembled WGS sequence"/>
</dbReference>